<evidence type="ECO:0000256" key="2">
    <source>
        <dbReference type="SAM" id="Phobius"/>
    </source>
</evidence>
<keyword evidence="4" id="KW-1185">Reference proteome</keyword>
<accession>A0AAW1VKS3</accession>
<dbReference type="Proteomes" id="UP001457282">
    <property type="component" value="Unassembled WGS sequence"/>
</dbReference>
<keyword evidence="2" id="KW-0472">Membrane</keyword>
<proteinExistence type="predicted"/>
<protein>
    <submittedName>
        <fullName evidence="3">Uncharacterized protein</fullName>
    </submittedName>
</protein>
<reference evidence="3 4" key="1">
    <citation type="journal article" date="2023" name="G3 (Bethesda)">
        <title>A chromosome-length genome assembly and annotation of blackberry (Rubus argutus, cv. 'Hillquist').</title>
        <authorList>
            <person name="Bruna T."/>
            <person name="Aryal R."/>
            <person name="Dudchenko O."/>
            <person name="Sargent D.J."/>
            <person name="Mead D."/>
            <person name="Buti M."/>
            <person name="Cavallini A."/>
            <person name="Hytonen T."/>
            <person name="Andres J."/>
            <person name="Pham M."/>
            <person name="Weisz D."/>
            <person name="Mascagni F."/>
            <person name="Usai G."/>
            <person name="Natali L."/>
            <person name="Bassil N."/>
            <person name="Fernandez G.E."/>
            <person name="Lomsadze A."/>
            <person name="Armour M."/>
            <person name="Olukolu B."/>
            <person name="Poorten T."/>
            <person name="Britton C."/>
            <person name="Davik J."/>
            <person name="Ashrafi H."/>
            <person name="Aiden E.L."/>
            <person name="Borodovsky M."/>
            <person name="Worthington M."/>
        </authorList>
    </citation>
    <scope>NUCLEOTIDE SEQUENCE [LARGE SCALE GENOMIC DNA]</scope>
    <source>
        <strain evidence="3">PI 553951</strain>
    </source>
</reference>
<name>A0AAW1VKS3_RUBAR</name>
<gene>
    <name evidence="3" type="ORF">M0R45_001463</name>
</gene>
<evidence type="ECO:0000313" key="3">
    <source>
        <dbReference type="EMBL" id="KAK9902526.1"/>
    </source>
</evidence>
<evidence type="ECO:0000313" key="4">
    <source>
        <dbReference type="Proteomes" id="UP001457282"/>
    </source>
</evidence>
<keyword evidence="2" id="KW-0812">Transmembrane</keyword>
<feature type="compositionally biased region" description="Low complexity" evidence="1">
    <location>
        <begin position="71"/>
        <end position="89"/>
    </location>
</feature>
<sequence length="111" mass="11948">MAKPKHSHLSLVHLTIFFIITIIASTVPSLASSPRFLGKFSRSSRRNSQSPKQRLQYETRYFAQTSTTLASPTPRSSNSGTSSTPSTGWALSAKARSFSTAATRATSNGSP</sequence>
<feature type="transmembrane region" description="Helical" evidence="2">
    <location>
        <begin position="12"/>
        <end position="37"/>
    </location>
</feature>
<evidence type="ECO:0000256" key="1">
    <source>
        <dbReference type="SAM" id="MobiDB-lite"/>
    </source>
</evidence>
<feature type="region of interest" description="Disordered" evidence="1">
    <location>
        <begin position="65"/>
        <end position="89"/>
    </location>
</feature>
<dbReference type="AlphaFoldDB" id="A0AAW1VKS3"/>
<comment type="caution">
    <text evidence="3">The sequence shown here is derived from an EMBL/GenBank/DDBJ whole genome shotgun (WGS) entry which is preliminary data.</text>
</comment>
<keyword evidence="2" id="KW-1133">Transmembrane helix</keyword>
<organism evidence="3 4">
    <name type="scientific">Rubus argutus</name>
    <name type="common">Southern blackberry</name>
    <dbReference type="NCBI Taxonomy" id="59490"/>
    <lineage>
        <taxon>Eukaryota</taxon>
        <taxon>Viridiplantae</taxon>
        <taxon>Streptophyta</taxon>
        <taxon>Embryophyta</taxon>
        <taxon>Tracheophyta</taxon>
        <taxon>Spermatophyta</taxon>
        <taxon>Magnoliopsida</taxon>
        <taxon>eudicotyledons</taxon>
        <taxon>Gunneridae</taxon>
        <taxon>Pentapetalae</taxon>
        <taxon>rosids</taxon>
        <taxon>fabids</taxon>
        <taxon>Rosales</taxon>
        <taxon>Rosaceae</taxon>
        <taxon>Rosoideae</taxon>
        <taxon>Rosoideae incertae sedis</taxon>
        <taxon>Rubus</taxon>
    </lineage>
</organism>
<dbReference type="EMBL" id="JBEDUW010000249">
    <property type="protein sequence ID" value="KAK9902526.1"/>
    <property type="molecule type" value="Genomic_DNA"/>
</dbReference>